<dbReference type="EMBL" id="MU827791">
    <property type="protein sequence ID" value="KAJ7330693.1"/>
    <property type="molecule type" value="Genomic_DNA"/>
</dbReference>
<reference evidence="3" key="1">
    <citation type="submission" date="2023-01" db="EMBL/GenBank/DDBJ databases">
        <title>Genome assembly of the deep-sea coral Lophelia pertusa.</title>
        <authorList>
            <person name="Herrera S."/>
            <person name="Cordes E."/>
        </authorList>
    </citation>
    <scope>NUCLEOTIDE SEQUENCE</scope>
    <source>
        <strain evidence="3">USNM1676648</strain>
        <tissue evidence="3">Polyp</tissue>
    </source>
</reference>
<gene>
    <name evidence="3" type="ORF">OS493_021620</name>
</gene>
<protein>
    <submittedName>
        <fullName evidence="3">Uncharacterized protein</fullName>
    </submittedName>
</protein>
<proteinExistence type="predicted"/>
<feature type="transmembrane region" description="Helical" evidence="2">
    <location>
        <begin position="83"/>
        <end position="102"/>
    </location>
</feature>
<evidence type="ECO:0000313" key="4">
    <source>
        <dbReference type="Proteomes" id="UP001163046"/>
    </source>
</evidence>
<name>A0A9W9YED6_9CNID</name>
<accession>A0A9W9YED6</accession>
<feature type="compositionally biased region" description="Low complexity" evidence="1">
    <location>
        <begin position="22"/>
        <end position="46"/>
    </location>
</feature>
<keyword evidence="2" id="KW-1133">Transmembrane helix</keyword>
<keyword evidence="2" id="KW-0812">Transmembrane</keyword>
<comment type="caution">
    <text evidence="3">The sequence shown here is derived from an EMBL/GenBank/DDBJ whole genome shotgun (WGS) entry which is preliminary data.</text>
</comment>
<evidence type="ECO:0000256" key="2">
    <source>
        <dbReference type="SAM" id="Phobius"/>
    </source>
</evidence>
<evidence type="ECO:0000313" key="3">
    <source>
        <dbReference type="EMBL" id="KAJ7330693.1"/>
    </source>
</evidence>
<feature type="region of interest" description="Disordered" evidence="1">
    <location>
        <begin position="22"/>
        <end position="49"/>
    </location>
</feature>
<dbReference type="Proteomes" id="UP001163046">
    <property type="component" value="Unassembled WGS sequence"/>
</dbReference>
<dbReference type="AlphaFoldDB" id="A0A9W9YED6"/>
<evidence type="ECO:0000256" key="1">
    <source>
        <dbReference type="SAM" id="MobiDB-lite"/>
    </source>
</evidence>
<organism evidence="3 4">
    <name type="scientific">Desmophyllum pertusum</name>
    <dbReference type="NCBI Taxonomy" id="174260"/>
    <lineage>
        <taxon>Eukaryota</taxon>
        <taxon>Metazoa</taxon>
        <taxon>Cnidaria</taxon>
        <taxon>Anthozoa</taxon>
        <taxon>Hexacorallia</taxon>
        <taxon>Scleractinia</taxon>
        <taxon>Caryophylliina</taxon>
        <taxon>Caryophylliidae</taxon>
        <taxon>Desmophyllum</taxon>
    </lineage>
</organism>
<sequence>MALAIQRTIMSCLQPTSSIASAGPASASSPAIASTSQPSTSAAPSQNTPGCSVAVLQSSEVRKHCLAIQSENSSESNKHRFRLSIISLLQILLIAVLTSAHLTQIGSLQVNDEKCRRTQPPGRELLVHYT</sequence>
<keyword evidence="2" id="KW-0472">Membrane</keyword>
<keyword evidence="4" id="KW-1185">Reference proteome</keyword>